<dbReference type="InterPro" id="IPR003593">
    <property type="entry name" value="AAA+_ATPase"/>
</dbReference>
<dbReference type="GO" id="GO:0005524">
    <property type="term" value="F:ATP binding"/>
    <property type="evidence" value="ECO:0007669"/>
    <property type="project" value="UniProtKB-KW"/>
</dbReference>
<dbReference type="InterPro" id="IPR001482">
    <property type="entry name" value="T2SS/T4SS_dom"/>
</dbReference>
<dbReference type="GO" id="GO:0016887">
    <property type="term" value="F:ATP hydrolysis activity"/>
    <property type="evidence" value="ECO:0007669"/>
    <property type="project" value="TreeGrafter"/>
</dbReference>
<dbReference type="SUPFAM" id="SSF52540">
    <property type="entry name" value="P-loop containing nucleoside triphosphate hydrolases"/>
    <property type="match status" value="1"/>
</dbReference>
<dbReference type="SMART" id="SM00382">
    <property type="entry name" value="AAA"/>
    <property type="match status" value="1"/>
</dbReference>
<dbReference type="InterPro" id="IPR027417">
    <property type="entry name" value="P-loop_NTPase"/>
</dbReference>
<dbReference type="PANTHER" id="PTHR30258:SF1">
    <property type="entry name" value="PROTEIN TRANSPORT PROTEIN HOFB HOMOLOG"/>
    <property type="match status" value="1"/>
</dbReference>
<evidence type="ECO:0000256" key="3">
    <source>
        <dbReference type="ARBA" id="ARBA00022840"/>
    </source>
</evidence>
<proteinExistence type="inferred from homology"/>
<dbReference type="InterPro" id="IPR037257">
    <property type="entry name" value="T2SS_E_N_sf"/>
</dbReference>
<keyword evidence="2" id="KW-0547">Nucleotide-binding</keyword>
<dbReference type="Gene3D" id="3.40.50.300">
    <property type="entry name" value="P-loop containing nucleotide triphosphate hydrolases"/>
    <property type="match status" value="1"/>
</dbReference>
<evidence type="ECO:0000256" key="2">
    <source>
        <dbReference type="ARBA" id="ARBA00022741"/>
    </source>
</evidence>
<dbReference type="PROSITE" id="PS00662">
    <property type="entry name" value="T2SP_E"/>
    <property type="match status" value="1"/>
</dbReference>
<dbReference type="Proteomes" id="UP000034032">
    <property type="component" value="Unassembled WGS sequence"/>
</dbReference>
<evidence type="ECO:0000256" key="1">
    <source>
        <dbReference type="ARBA" id="ARBA00006611"/>
    </source>
</evidence>
<protein>
    <submittedName>
        <fullName evidence="5">Type IV-A pilus assembly ATPase PilB</fullName>
    </submittedName>
</protein>
<accession>A0A0G1MNX1</accession>
<dbReference type="CDD" id="cd01129">
    <property type="entry name" value="PulE-GspE-like"/>
    <property type="match status" value="1"/>
</dbReference>
<evidence type="ECO:0000313" key="6">
    <source>
        <dbReference type="Proteomes" id="UP000034032"/>
    </source>
</evidence>
<sequence length="583" mass="65016">MPIKIPSTLIQELLKLKIISAEDVDVLEQTAKEEDKDFGQVLIDKNMISATDLLNIRSRLYHLPLMSLEGIDIDKEALKEISEDVVNFYRIVPFAKEGNVLRVGIVNPEDVDALEALKFIAEDRGLTLERYIVSNKDFENIVRNYGSLTGEVGKVLESLSEELEEQEKITPKTIEQITSEGAITKIVASVVKYAVESRASDIHIEPFEDKVRVRFRIDGVLVSSLVLPRNIHSAVLTRIKVLSNLKIDETRLAQDGRFSTILKRRKIDFRVSTFPTKNGEKVVMRILDPLTNKIDLPDLGVEGRSAEVLERAMNRPFGSILITGPTGSGKSTTLAGILKKMNNEDINIVTLEDPIEYFVDGVNQSQIHEEIGYTFASGLRHILRQDPDVIMVGEIRDKETAALATQAALTGHIVLSTLHTNDALGVIPRLVDMGVEKYLIPPTLNVAVAQRLLRRLCSDCKLKIKANNAEENIINAALAGMPEQYRKNMLSKSGYEISKPNLENPCKLCGGKAFRGRIAIFEMLEMTTELEKIILTVISESAMREEAKKQGMITMFQDGILKVLKGVVSLEELLEVAQEEETS</sequence>
<dbReference type="AlphaFoldDB" id="A0A0G1MNX1"/>
<dbReference type="Pfam" id="PF05157">
    <property type="entry name" value="MshEN"/>
    <property type="match status" value="1"/>
</dbReference>
<dbReference type="Gene3D" id="3.30.450.90">
    <property type="match status" value="1"/>
</dbReference>
<dbReference type="SUPFAM" id="SSF160246">
    <property type="entry name" value="EspE N-terminal domain-like"/>
    <property type="match status" value="1"/>
</dbReference>
<dbReference type="GO" id="GO:0005886">
    <property type="term" value="C:plasma membrane"/>
    <property type="evidence" value="ECO:0007669"/>
    <property type="project" value="TreeGrafter"/>
</dbReference>
<dbReference type="PANTHER" id="PTHR30258">
    <property type="entry name" value="TYPE II SECRETION SYSTEM PROTEIN GSPE-RELATED"/>
    <property type="match status" value="1"/>
</dbReference>
<evidence type="ECO:0000313" key="5">
    <source>
        <dbReference type="EMBL" id="KKT82502.1"/>
    </source>
</evidence>
<dbReference type="PATRIC" id="fig|1619025.3.peg.235"/>
<feature type="domain" description="Bacterial type II secretion system protein E" evidence="4">
    <location>
        <begin position="383"/>
        <end position="397"/>
    </location>
</feature>
<evidence type="ECO:0000259" key="4">
    <source>
        <dbReference type="PROSITE" id="PS00662"/>
    </source>
</evidence>
<organism evidence="5 6">
    <name type="scientific">Candidatus Yanofskybacteria bacterium GW2011_GWA2_44_9</name>
    <dbReference type="NCBI Taxonomy" id="1619025"/>
    <lineage>
        <taxon>Bacteria</taxon>
        <taxon>Candidatus Yanofskyibacteriota</taxon>
    </lineage>
</organism>
<name>A0A0G1MNX1_9BACT</name>
<comment type="similarity">
    <text evidence="1">Belongs to the GSP E family.</text>
</comment>
<reference evidence="5 6" key="1">
    <citation type="journal article" date="2015" name="Nature">
        <title>rRNA introns, odd ribosomes, and small enigmatic genomes across a large radiation of phyla.</title>
        <authorList>
            <person name="Brown C.T."/>
            <person name="Hug L.A."/>
            <person name="Thomas B.C."/>
            <person name="Sharon I."/>
            <person name="Castelle C.J."/>
            <person name="Singh A."/>
            <person name="Wilkins M.J."/>
            <person name="Williams K.H."/>
            <person name="Banfield J.F."/>
        </authorList>
    </citation>
    <scope>NUCLEOTIDE SEQUENCE [LARGE SCALE GENOMIC DNA]</scope>
</reference>
<dbReference type="InterPro" id="IPR007831">
    <property type="entry name" value="T2SS_GspE_N"/>
</dbReference>
<comment type="caution">
    <text evidence="5">The sequence shown here is derived from an EMBL/GenBank/DDBJ whole genome shotgun (WGS) entry which is preliminary data.</text>
</comment>
<gene>
    <name evidence="5" type="ORF">UW79_C0005G0027</name>
</gene>
<keyword evidence="3" id="KW-0067">ATP-binding</keyword>
<dbReference type="Gene3D" id="3.30.300.160">
    <property type="entry name" value="Type II secretion system, protein E, N-terminal domain"/>
    <property type="match status" value="1"/>
</dbReference>
<dbReference type="EMBL" id="LCJR01000005">
    <property type="protein sequence ID" value="KKT82502.1"/>
    <property type="molecule type" value="Genomic_DNA"/>
</dbReference>
<dbReference type="Pfam" id="PF00437">
    <property type="entry name" value="T2SSE"/>
    <property type="match status" value="1"/>
</dbReference>